<keyword evidence="5 7" id="KW-1133">Transmembrane helix</keyword>
<dbReference type="InterPro" id="IPR018480">
    <property type="entry name" value="PNAcMuramoyl-5peptid_Trfase_CS"/>
</dbReference>
<feature type="transmembrane region" description="Helical" evidence="7">
    <location>
        <begin position="200"/>
        <end position="219"/>
    </location>
</feature>
<evidence type="ECO:0000256" key="2">
    <source>
        <dbReference type="ARBA" id="ARBA00022475"/>
    </source>
</evidence>
<dbReference type="GO" id="GO:0016740">
    <property type="term" value="F:transferase activity"/>
    <property type="evidence" value="ECO:0007669"/>
    <property type="project" value="UniProtKB-KW"/>
</dbReference>
<feature type="transmembrane region" description="Helical" evidence="7">
    <location>
        <begin position="176"/>
        <end position="194"/>
    </location>
</feature>
<dbReference type="PROSITE" id="PS01348">
    <property type="entry name" value="MRAY_2"/>
    <property type="match status" value="1"/>
</dbReference>
<proteinExistence type="predicted"/>
<keyword evidence="6 7" id="KW-0472">Membrane</keyword>
<dbReference type="PANTHER" id="PTHR22926">
    <property type="entry name" value="PHOSPHO-N-ACETYLMURAMOYL-PENTAPEPTIDE-TRANSFERASE"/>
    <property type="match status" value="1"/>
</dbReference>
<evidence type="ECO:0000256" key="6">
    <source>
        <dbReference type="ARBA" id="ARBA00023136"/>
    </source>
</evidence>
<feature type="transmembrane region" description="Helical" evidence="7">
    <location>
        <begin position="150"/>
        <end position="169"/>
    </location>
</feature>
<keyword evidence="4 7" id="KW-0812">Transmembrane</keyword>
<feature type="transmembrane region" description="Helical" evidence="7">
    <location>
        <begin position="329"/>
        <end position="347"/>
    </location>
</feature>
<evidence type="ECO:0000256" key="3">
    <source>
        <dbReference type="ARBA" id="ARBA00022679"/>
    </source>
</evidence>
<keyword evidence="9" id="KW-1185">Reference proteome</keyword>
<evidence type="ECO:0000256" key="7">
    <source>
        <dbReference type="SAM" id="Phobius"/>
    </source>
</evidence>
<evidence type="ECO:0000313" key="9">
    <source>
        <dbReference type="Proteomes" id="UP001430755"/>
    </source>
</evidence>
<feature type="transmembrane region" description="Helical" evidence="7">
    <location>
        <begin position="6"/>
        <end position="29"/>
    </location>
</feature>
<reference evidence="8" key="1">
    <citation type="submission" date="2021-11" db="EMBL/GenBank/DDBJ databases">
        <title>A Novel Adlercreutzia Species, isolated from a Allomyrina dichotoma larva feces.</title>
        <authorList>
            <person name="Suh M.K."/>
        </authorList>
    </citation>
    <scope>NUCLEOTIDE SEQUENCE</scope>
    <source>
        <strain evidence="8">JBNU-10</strain>
    </source>
</reference>
<dbReference type="PANTHER" id="PTHR22926:SF3">
    <property type="entry name" value="UNDECAPRENYL-PHOSPHATE ALPHA-N-ACETYLGLUCOSAMINYL 1-PHOSPHATE TRANSFERASE"/>
    <property type="match status" value="1"/>
</dbReference>
<dbReference type="InterPro" id="IPR000715">
    <property type="entry name" value="Glycosyl_transferase_4"/>
</dbReference>
<feature type="transmembrane region" description="Helical" evidence="7">
    <location>
        <begin position="117"/>
        <end position="138"/>
    </location>
</feature>
<protein>
    <submittedName>
        <fullName evidence="8">Undecaprenyl/decaprenyl-phosphate alpha-N-acetylglucosaminyl 1-phosphate transferase</fullName>
    </submittedName>
</protein>
<dbReference type="Proteomes" id="UP001430755">
    <property type="component" value="Unassembled WGS sequence"/>
</dbReference>
<accession>A0ABS9WFW8</accession>
<feature type="transmembrane region" description="Helical" evidence="7">
    <location>
        <begin position="255"/>
        <end position="274"/>
    </location>
</feature>
<evidence type="ECO:0000256" key="1">
    <source>
        <dbReference type="ARBA" id="ARBA00004651"/>
    </source>
</evidence>
<feature type="transmembrane region" description="Helical" evidence="7">
    <location>
        <begin position="231"/>
        <end position="249"/>
    </location>
</feature>
<keyword evidence="3 8" id="KW-0808">Transferase</keyword>
<name>A0ABS9WFW8_9ACTN</name>
<feature type="transmembrane region" description="Helical" evidence="7">
    <location>
        <begin position="305"/>
        <end position="323"/>
    </location>
</feature>
<organism evidence="8 9">
    <name type="scientific">Adlercreutzia faecimuris</name>
    <dbReference type="NCBI Taxonomy" id="2897341"/>
    <lineage>
        <taxon>Bacteria</taxon>
        <taxon>Bacillati</taxon>
        <taxon>Actinomycetota</taxon>
        <taxon>Coriobacteriia</taxon>
        <taxon>Eggerthellales</taxon>
        <taxon>Eggerthellaceae</taxon>
        <taxon>Adlercreutzia</taxon>
    </lineage>
</organism>
<evidence type="ECO:0000313" key="8">
    <source>
        <dbReference type="EMBL" id="MCI2241759.1"/>
    </source>
</evidence>
<gene>
    <name evidence="8" type="ORF">LPT13_05240</name>
</gene>
<evidence type="ECO:0000256" key="5">
    <source>
        <dbReference type="ARBA" id="ARBA00022989"/>
    </source>
</evidence>
<sequence>MDWLECGVLFTVALIATIALTPLAKRLAVRLDAIDYPSSRRVNNRPIPRLGGAAILGGLFVCLLVLFVGMRWAGWRTPFVSYPGMPINYLVMLAGVLFMFAVGFVDDVISLRPRIKFAGQVVAATIVAASGLLLSSIHNPFGPGFIEFGWLAYPLTIFYLVAFANIINLIDGLDGLAAGICAISASTIFIFAIITHRYDAAVFSIALAGACIGFLRYNFHPASIFMGDSGALTLGFALGIVSLMAIARSALFMSLLVPVLAAGIPVLDTAFAIIRRVRAHKPIDAADKGHIHHRLLQAGFSQRKTVLIMWGWTLILALCGIFITETTGVMRIPFMLIILGITIYMVVKLRLLDPVLLHHYHPRGRKDYLPDQLASRRAEEERARQENGDARR</sequence>
<dbReference type="RefSeq" id="WP_242164313.1">
    <property type="nucleotide sequence ID" value="NZ_JAJMLW010000002.1"/>
</dbReference>
<evidence type="ECO:0000256" key="4">
    <source>
        <dbReference type="ARBA" id="ARBA00022692"/>
    </source>
</evidence>
<comment type="subcellular location">
    <subcellularLocation>
        <location evidence="1">Cell membrane</location>
        <topology evidence="1">Multi-pass membrane protein</topology>
    </subcellularLocation>
</comment>
<dbReference type="Pfam" id="PF00953">
    <property type="entry name" value="Glycos_transf_4"/>
    <property type="match status" value="1"/>
</dbReference>
<feature type="transmembrane region" description="Helical" evidence="7">
    <location>
        <begin position="50"/>
        <end position="74"/>
    </location>
</feature>
<dbReference type="EMBL" id="JAJMLW010000002">
    <property type="protein sequence ID" value="MCI2241759.1"/>
    <property type="molecule type" value="Genomic_DNA"/>
</dbReference>
<dbReference type="CDD" id="cd06853">
    <property type="entry name" value="GT_WecA_like"/>
    <property type="match status" value="1"/>
</dbReference>
<comment type="caution">
    <text evidence="8">The sequence shown here is derived from an EMBL/GenBank/DDBJ whole genome shotgun (WGS) entry which is preliminary data.</text>
</comment>
<feature type="transmembrane region" description="Helical" evidence="7">
    <location>
        <begin position="86"/>
        <end position="105"/>
    </location>
</feature>
<keyword evidence="2" id="KW-1003">Cell membrane</keyword>